<comment type="subcellular location">
    <subcellularLocation>
        <location evidence="2">Cell projection</location>
        <location evidence="2">Cilium</location>
        <location evidence="2">Flagellum</location>
    </subcellularLocation>
    <subcellularLocation>
        <location evidence="3">Cytoplasm</location>
    </subcellularLocation>
</comment>
<keyword evidence="5" id="KW-0963">Cytoplasm</keyword>
<keyword evidence="7" id="KW-0282">Flagellum</keyword>
<protein>
    <recommendedName>
        <fullName evidence="15">Coiled-coil domain-containing protein 103</fullName>
    </recommendedName>
</protein>
<name>A0AA85JUF5_TRIRE</name>
<evidence type="ECO:0000313" key="14">
    <source>
        <dbReference type="WBParaSite" id="TREG1_43250.1"/>
    </source>
</evidence>
<proteinExistence type="inferred from homology"/>
<evidence type="ECO:0000313" key="13">
    <source>
        <dbReference type="Proteomes" id="UP000050795"/>
    </source>
</evidence>
<evidence type="ECO:0000256" key="1">
    <source>
        <dbReference type="ARBA" id="ARBA00004048"/>
    </source>
</evidence>
<dbReference type="GO" id="GO:0036157">
    <property type="term" value="C:outer dynein arm"/>
    <property type="evidence" value="ECO:0007669"/>
    <property type="project" value="InterPro"/>
</dbReference>
<keyword evidence="8" id="KW-0969">Cilium</keyword>
<dbReference type="Proteomes" id="UP000050795">
    <property type="component" value="Unassembled WGS sequence"/>
</dbReference>
<dbReference type="GO" id="GO:0031514">
    <property type="term" value="C:motile cilium"/>
    <property type="evidence" value="ECO:0007669"/>
    <property type="project" value="UniProtKB-SubCell"/>
</dbReference>
<evidence type="ECO:0000256" key="10">
    <source>
        <dbReference type="ARBA" id="ARBA00049986"/>
    </source>
</evidence>
<sequence length="268" mass="30891">MVETNDDYLKRLGINMHNLEREMNSAVVKESRYWIENDAKIRAVQQGVPTYDDFKELVAGCHLKPLERSELINSSSKKSSWNYSATLVNNSTTSFEPKSNSSINTKTCTTPQEFLSHWRQIKSSPVLTDDNDRHSYLFELLFNQKDELMESLFHTGLGVSFLPDVLTILDHALIQADNVSSSSPPTSDDNNSYHIICQVFRILRNFQKSKQFPVAVDCLLDNEIKVAHQLLYRLKRIGNKFNIFEGKEEALRKLFHAFNCNDDEKDTY</sequence>
<dbReference type="Pfam" id="PF15867">
    <property type="entry name" value="Dynein_attach_N"/>
    <property type="match status" value="1"/>
</dbReference>
<dbReference type="PANTHER" id="PTHR28572">
    <property type="entry name" value="COILED-COIL DOMAIN-CONTAINING PROTEIN 103"/>
    <property type="match status" value="1"/>
</dbReference>
<comment type="function">
    <text evidence="1">Dynein-attachment factor required for cilia motility.</text>
</comment>
<evidence type="ECO:0000256" key="5">
    <source>
        <dbReference type="ARBA" id="ARBA00022490"/>
    </source>
</evidence>
<comment type="subunit">
    <text evidence="4">Homodimer.</text>
</comment>
<evidence type="ECO:0000256" key="2">
    <source>
        <dbReference type="ARBA" id="ARBA00004230"/>
    </source>
</evidence>
<dbReference type="GO" id="GO:0003351">
    <property type="term" value="P:epithelial cilium movement involved in extracellular fluid movement"/>
    <property type="evidence" value="ECO:0007669"/>
    <property type="project" value="TreeGrafter"/>
</dbReference>
<evidence type="ECO:0000259" key="11">
    <source>
        <dbReference type="Pfam" id="PF13877"/>
    </source>
</evidence>
<dbReference type="PANTHER" id="PTHR28572:SF1">
    <property type="entry name" value="COILED-COIL DOMAIN-CONTAINING PROTEIN 103"/>
    <property type="match status" value="1"/>
</dbReference>
<evidence type="ECO:0000256" key="3">
    <source>
        <dbReference type="ARBA" id="ARBA00004496"/>
    </source>
</evidence>
<evidence type="ECO:0000256" key="7">
    <source>
        <dbReference type="ARBA" id="ARBA00022846"/>
    </source>
</evidence>
<organism evidence="13 14">
    <name type="scientific">Trichobilharzia regenti</name>
    <name type="common">Nasal bird schistosome</name>
    <dbReference type="NCBI Taxonomy" id="157069"/>
    <lineage>
        <taxon>Eukaryota</taxon>
        <taxon>Metazoa</taxon>
        <taxon>Spiralia</taxon>
        <taxon>Lophotrochozoa</taxon>
        <taxon>Platyhelminthes</taxon>
        <taxon>Trematoda</taxon>
        <taxon>Digenea</taxon>
        <taxon>Strigeidida</taxon>
        <taxon>Schistosomatoidea</taxon>
        <taxon>Schistosomatidae</taxon>
        <taxon>Trichobilharzia</taxon>
    </lineage>
</organism>
<keyword evidence="13" id="KW-1185">Reference proteome</keyword>
<comment type="similarity">
    <text evidence="10">Belongs to the DNAAF19/PR46b family.</text>
</comment>
<dbReference type="InterPro" id="IPR025986">
    <property type="entry name" value="RPAP3-like_C"/>
</dbReference>
<keyword evidence="6" id="KW-0970">Cilium biogenesis/degradation</keyword>
<evidence type="ECO:0008006" key="15">
    <source>
        <dbReference type="Google" id="ProtNLM"/>
    </source>
</evidence>
<dbReference type="AlphaFoldDB" id="A0AA85JUF5"/>
<feature type="domain" description="Dynein attachment factor N-terminal" evidence="12">
    <location>
        <begin position="14"/>
        <end position="82"/>
    </location>
</feature>
<evidence type="ECO:0000256" key="6">
    <source>
        <dbReference type="ARBA" id="ARBA00022794"/>
    </source>
</evidence>
<evidence type="ECO:0000256" key="4">
    <source>
        <dbReference type="ARBA" id="ARBA00011738"/>
    </source>
</evidence>
<dbReference type="InterPro" id="IPR031733">
    <property type="entry name" value="Dynein_attach_N"/>
</dbReference>
<dbReference type="GO" id="GO:0005576">
    <property type="term" value="C:extracellular region"/>
    <property type="evidence" value="ECO:0007669"/>
    <property type="project" value="GOC"/>
</dbReference>
<reference evidence="14" key="2">
    <citation type="submission" date="2023-11" db="UniProtKB">
        <authorList>
            <consortium name="WormBaseParasite"/>
        </authorList>
    </citation>
    <scope>IDENTIFICATION</scope>
</reference>
<dbReference type="Pfam" id="PF13877">
    <property type="entry name" value="RPAP3_C"/>
    <property type="match status" value="1"/>
</dbReference>
<feature type="domain" description="RNA-polymerase II-associated protein 3-like C-terminal" evidence="11">
    <location>
        <begin position="108"/>
        <end position="222"/>
    </location>
</feature>
<evidence type="ECO:0000256" key="8">
    <source>
        <dbReference type="ARBA" id="ARBA00023069"/>
    </source>
</evidence>
<accession>A0AA85JUF5</accession>
<dbReference type="InterPro" id="IPR042422">
    <property type="entry name" value="CC103"/>
</dbReference>
<evidence type="ECO:0000259" key="12">
    <source>
        <dbReference type="Pfam" id="PF15867"/>
    </source>
</evidence>
<reference evidence="13" key="1">
    <citation type="submission" date="2022-06" db="EMBL/GenBank/DDBJ databases">
        <authorList>
            <person name="Berger JAMES D."/>
            <person name="Berger JAMES D."/>
        </authorList>
    </citation>
    <scope>NUCLEOTIDE SEQUENCE [LARGE SCALE GENOMIC DNA]</scope>
</reference>
<dbReference type="GO" id="GO:0007368">
    <property type="term" value="P:determination of left/right symmetry"/>
    <property type="evidence" value="ECO:0007669"/>
    <property type="project" value="TreeGrafter"/>
</dbReference>
<evidence type="ECO:0000256" key="9">
    <source>
        <dbReference type="ARBA" id="ARBA00023273"/>
    </source>
</evidence>
<keyword evidence="9" id="KW-0966">Cell projection</keyword>
<dbReference type="GO" id="GO:0036159">
    <property type="term" value="P:inner dynein arm assembly"/>
    <property type="evidence" value="ECO:0007669"/>
    <property type="project" value="TreeGrafter"/>
</dbReference>
<dbReference type="WBParaSite" id="TREG1_43250.1">
    <property type="protein sequence ID" value="TREG1_43250.1"/>
    <property type="gene ID" value="TREG1_43250"/>
</dbReference>